<dbReference type="AlphaFoldDB" id="A0A6L3VRN1"/>
<sequence length="83" mass="9431">MNTWGDCEGKLLADATSYVLVERYGHWAVGWRWARDEGDFDRSPVGSWRCPRDSITTPEEAFGRVVAGAVRVARVAGDFRRWV</sequence>
<comment type="caution">
    <text evidence="1">The sequence shown here is derived from an EMBL/GenBank/DDBJ whole genome shotgun (WGS) entry which is preliminary data.</text>
</comment>
<reference evidence="1 2" key="1">
    <citation type="submission" date="2019-09" db="EMBL/GenBank/DDBJ databases">
        <title>Actinomadura physcomitrii sp. nov., a novel actinomycete isolated from moss [Physcomitrium sphaericum (Ludw) Fuernr].</title>
        <authorList>
            <person name="Liu C."/>
            <person name="Zhuang X."/>
        </authorList>
    </citation>
    <scope>NUCLEOTIDE SEQUENCE [LARGE SCALE GENOMIC DNA]</scope>
    <source>
        <strain evidence="1 2">CYP1-1B</strain>
    </source>
</reference>
<dbReference type="OrthoDB" id="3278418at2"/>
<evidence type="ECO:0000313" key="2">
    <source>
        <dbReference type="Proteomes" id="UP000483004"/>
    </source>
</evidence>
<evidence type="ECO:0000313" key="1">
    <source>
        <dbReference type="EMBL" id="KAB2379252.1"/>
    </source>
</evidence>
<gene>
    <name evidence="1" type="ORF">F9B16_21300</name>
</gene>
<organism evidence="1 2">
    <name type="scientific">Actinomadura montaniterrae</name>
    <dbReference type="NCBI Taxonomy" id="1803903"/>
    <lineage>
        <taxon>Bacteria</taxon>
        <taxon>Bacillati</taxon>
        <taxon>Actinomycetota</taxon>
        <taxon>Actinomycetes</taxon>
        <taxon>Streptosporangiales</taxon>
        <taxon>Thermomonosporaceae</taxon>
        <taxon>Actinomadura</taxon>
    </lineage>
</organism>
<dbReference type="RefSeq" id="WP_151541863.1">
    <property type="nucleotide sequence ID" value="NZ_WBMR01000060.1"/>
</dbReference>
<dbReference type="EMBL" id="WBMR01000060">
    <property type="protein sequence ID" value="KAB2379252.1"/>
    <property type="molecule type" value="Genomic_DNA"/>
</dbReference>
<dbReference type="Proteomes" id="UP000483004">
    <property type="component" value="Unassembled WGS sequence"/>
</dbReference>
<proteinExistence type="predicted"/>
<name>A0A6L3VRN1_9ACTN</name>
<keyword evidence="2" id="KW-1185">Reference proteome</keyword>
<accession>A0A6L3VRN1</accession>
<protein>
    <submittedName>
        <fullName evidence="1">Uncharacterized protein</fullName>
    </submittedName>
</protein>